<evidence type="ECO:0000256" key="1">
    <source>
        <dbReference type="ARBA" id="ARBA00022741"/>
    </source>
</evidence>
<dbReference type="InterPro" id="IPR051316">
    <property type="entry name" value="Zinc-reg_GTPase_activator"/>
</dbReference>
<name>A0ABY3PRG4_9CYAN</name>
<comment type="catalytic activity">
    <reaction evidence="5">
        <text>GTP + H2O = GDP + phosphate + H(+)</text>
        <dbReference type="Rhea" id="RHEA:19669"/>
        <dbReference type="ChEBI" id="CHEBI:15377"/>
        <dbReference type="ChEBI" id="CHEBI:15378"/>
        <dbReference type="ChEBI" id="CHEBI:37565"/>
        <dbReference type="ChEBI" id="CHEBI:43474"/>
        <dbReference type="ChEBI" id="CHEBI:58189"/>
    </reaction>
    <physiologicalReaction direction="left-to-right" evidence="5">
        <dbReference type="Rhea" id="RHEA:19670"/>
    </physiologicalReaction>
</comment>
<evidence type="ECO:0000256" key="5">
    <source>
        <dbReference type="ARBA" id="ARBA00049117"/>
    </source>
</evidence>
<reference evidence="7 8" key="1">
    <citation type="journal article" date="2021" name="Genome Biol. Evol.">
        <title>Complete Genome Sequencing of a Novel Gloeobacter Species from a Waterfall Cave in Mexico.</title>
        <authorList>
            <person name="Saw J.H."/>
            <person name="Cardona T."/>
            <person name="Montejano G."/>
        </authorList>
    </citation>
    <scope>NUCLEOTIDE SEQUENCE [LARGE SCALE GENOMIC DNA]</scope>
    <source>
        <strain evidence="7">MG652769</strain>
    </source>
</reference>
<evidence type="ECO:0000256" key="2">
    <source>
        <dbReference type="ARBA" id="ARBA00022801"/>
    </source>
</evidence>
<keyword evidence="2" id="KW-0378">Hydrolase</keyword>
<evidence type="ECO:0000313" key="8">
    <source>
        <dbReference type="Proteomes" id="UP001054846"/>
    </source>
</evidence>
<dbReference type="Proteomes" id="UP001054846">
    <property type="component" value="Chromosome"/>
</dbReference>
<dbReference type="InterPro" id="IPR011629">
    <property type="entry name" value="CobW-like_C"/>
</dbReference>
<dbReference type="InterPro" id="IPR012824">
    <property type="entry name" value="CobW"/>
</dbReference>
<keyword evidence="1" id="KW-0547">Nucleotide-binding</keyword>
<dbReference type="EMBL" id="CP063845">
    <property type="protein sequence ID" value="UFP96022.1"/>
    <property type="molecule type" value="Genomic_DNA"/>
</dbReference>
<protein>
    <submittedName>
        <fullName evidence="7">Cobalamin biosynthesis protein CobW</fullName>
    </submittedName>
</protein>
<evidence type="ECO:0000259" key="6">
    <source>
        <dbReference type="SMART" id="SM00833"/>
    </source>
</evidence>
<dbReference type="InterPro" id="IPR003495">
    <property type="entry name" value="CobW/HypB/UreG_nucleotide-bd"/>
</dbReference>
<dbReference type="PANTHER" id="PTHR13748:SF62">
    <property type="entry name" value="COBW DOMAIN-CONTAINING PROTEIN"/>
    <property type="match status" value="1"/>
</dbReference>
<dbReference type="Pfam" id="PF02492">
    <property type="entry name" value="cobW"/>
    <property type="match status" value="1"/>
</dbReference>
<keyword evidence="3" id="KW-0143">Chaperone</keyword>
<dbReference type="InterPro" id="IPR027417">
    <property type="entry name" value="P-loop_NTPase"/>
</dbReference>
<comment type="similarity">
    <text evidence="4">Belongs to the SIMIBI class G3E GTPase family. ZNG1 subfamily.</text>
</comment>
<feature type="domain" description="CobW C-terminal" evidence="6">
    <location>
        <begin position="243"/>
        <end position="335"/>
    </location>
</feature>
<dbReference type="PANTHER" id="PTHR13748">
    <property type="entry name" value="COBW-RELATED"/>
    <property type="match status" value="1"/>
</dbReference>
<evidence type="ECO:0000256" key="4">
    <source>
        <dbReference type="ARBA" id="ARBA00034320"/>
    </source>
</evidence>
<dbReference type="InterPro" id="IPR036627">
    <property type="entry name" value="CobW-likC_sf"/>
</dbReference>
<sequence>MQKVPVTVITGFLGSGKTTLIRHILTHNQGLRIAVLVNEFGELGIDGELVKACGGCGEEDIVELTNGCLCCTVQEEFLPTMQRLIARRGEIDHILVETSGLALPKPLVQAFRWPEIRNGATVDGVVTIVDAASIARGGLFEGTSDAPGHGATEAELAELFEDQLACADLVLLNKIDQLIPEEQPAVEAHLRALLPDSVKLIAASHSRVDPRTLLGQGQAVEDQIANRPSHHDSAAEHEHDEGIRALSVQLEGPQDPDRLVAALQQLVRSHEIYRIKGFAHAAGKPLRLVIQGVGHRFERYFDRPWGKEETRRTDLVIIGKDLEAEKIRRELALLISPLPDASALPKTAT</sequence>
<dbReference type="SUPFAM" id="SSF90002">
    <property type="entry name" value="Hypothetical protein YjiA, C-terminal domain"/>
    <property type="match status" value="1"/>
</dbReference>
<evidence type="ECO:0000313" key="7">
    <source>
        <dbReference type="EMBL" id="UFP96022.1"/>
    </source>
</evidence>
<gene>
    <name evidence="7" type="primary">cobW</name>
    <name evidence="7" type="ORF">ISF26_07360</name>
</gene>
<organism evidence="7 8">
    <name type="scientific">Gloeobacter morelensis MG652769</name>
    <dbReference type="NCBI Taxonomy" id="2781736"/>
    <lineage>
        <taxon>Bacteria</taxon>
        <taxon>Bacillati</taxon>
        <taxon>Cyanobacteriota</taxon>
        <taxon>Cyanophyceae</taxon>
        <taxon>Gloeobacterales</taxon>
        <taxon>Gloeobacteraceae</taxon>
        <taxon>Gloeobacter</taxon>
        <taxon>Gloeobacter morelensis</taxon>
    </lineage>
</organism>
<dbReference type="Pfam" id="PF07683">
    <property type="entry name" value="CobW_C"/>
    <property type="match status" value="1"/>
</dbReference>
<dbReference type="Gene3D" id="3.40.50.300">
    <property type="entry name" value="P-loop containing nucleotide triphosphate hydrolases"/>
    <property type="match status" value="1"/>
</dbReference>
<dbReference type="CDD" id="cd03112">
    <property type="entry name" value="CobW-like"/>
    <property type="match status" value="1"/>
</dbReference>
<dbReference type="SUPFAM" id="SSF52540">
    <property type="entry name" value="P-loop containing nucleoside triphosphate hydrolases"/>
    <property type="match status" value="1"/>
</dbReference>
<proteinExistence type="inferred from homology"/>
<accession>A0ABY3PRG4</accession>
<dbReference type="SMART" id="SM00833">
    <property type="entry name" value="CobW_C"/>
    <property type="match status" value="1"/>
</dbReference>
<dbReference type="Gene3D" id="3.30.1220.10">
    <property type="entry name" value="CobW-like, C-terminal domain"/>
    <property type="match status" value="1"/>
</dbReference>
<dbReference type="RefSeq" id="WP_230843265.1">
    <property type="nucleotide sequence ID" value="NZ_CP063845.1"/>
</dbReference>
<keyword evidence="8" id="KW-1185">Reference proteome</keyword>
<dbReference type="NCBIfam" id="TIGR02475">
    <property type="entry name" value="CobW"/>
    <property type="match status" value="1"/>
</dbReference>
<evidence type="ECO:0000256" key="3">
    <source>
        <dbReference type="ARBA" id="ARBA00023186"/>
    </source>
</evidence>